<evidence type="ECO:0000256" key="6">
    <source>
        <dbReference type="ARBA" id="ARBA00022840"/>
    </source>
</evidence>
<keyword evidence="3 9" id="KW-0963">Cytoplasm</keyword>
<dbReference type="Gene3D" id="3.40.50.620">
    <property type="entry name" value="HUPs"/>
    <property type="match status" value="1"/>
</dbReference>
<keyword evidence="7 9" id="KW-0648">Protein biosynthesis</keyword>
<evidence type="ECO:0000256" key="2">
    <source>
        <dbReference type="ARBA" id="ARBA00004496"/>
    </source>
</evidence>
<dbReference type="AlphaFoldDB" id="A0A1I7MGR8"/>
<keyword evidence="6 9" id="KW-0067">ATP-binding</keyword>
<dbReference type="InterPro" id="IPR014758">
    <property type="entry name" value="Met-tRNA_synth"/>
</dbReference>
<dbReference type="InterPro" id="IPR023457">
    <property type="entry name" value="Met-tRNA_synth_2"/>
</dbReference>
<protein>
    <recommendedName>
        <fullName evidence="9">Methionine--tRNA ligase</fullName>
        <ecNumber evidence="9">6.1.1.10</ecNumber>
    </recommendedName>
    <alternativeName>
        <fullName evidence="9">Methionyl-tRNA synthetase</fullName>
        <shortName evidence="9">MetRS</shortName>
    </alternativeName>
</protein>
<dbReference type="PRINTS" id="PR01041">
    <property type="entry name" value="TRNASYNTHMET"/>
</dbReference>
<dbReference type="InterPro" id="IPR009080">
    <property type="entry name" value="tRNAsynth_Ia_anticodon-bd"/>
</dbReference>
<dbReference type="Proteomes" id="UP000198881">
    <property type="component" value="Unassembled WGS sequence"/>
</dbReference>
<dbReference type="SUPFAM" id="SSF52374">
    <property type="entry name" value="Nucleotidylyl transferase"/>
    <property type="match status" value="1"/>
</dbReference>
<dbReference type="HAMAP" id="MF_01228">
    <property type="entry name" value="Met_tRNA_synth_type2"/>
    <property type="match status" value="1"/>
</dbReference>
<dbReference type="InterPro" id="IPR041872">
    <property type="entry name" value="Anticodon_Met"/>
</dbReference>
<name>A0A1I7MGR8_9MICC</name>
<dbReference type="InterPro" id="IPR001412">
    <property type="entry name" value="aa-tRNA-synth_I_CS"/>
</dbReference>
<feature type="short sequence motif" description="'KMSKS' region" evidence="9">
    <location>
        <begin position="319"/>
        <end position="323"/>
    </location>
</feature>
<dbReference type="PANTHER" id="PTHR43326">
    <property type="entry name" value="METHIONYL-TRNA SYNTHETASE"/>
    <property type="match status" value="1"/>
</dbReference>
<dbReference type="InterPro" id="IPR033911">
    <property type="entry name" value="MetRS_core"/>
</dbReference>
<dbReference type="GO" id="GO:0005737">
    <property type="term" value="C:cytoplasm"/>
    <property type="evidence" value="ECO:0007669"/>
    <property type="project" value="UniProtKB-SubCell"/>
</dbReference>
<dbReference type="Gene3D" id="2.170.220.10">
    <property type="match status" value="1"/>
</dbReference>
<reference evidence="12 13" key="1">
    <citation type="submission" date="2016-10" db="EMBL/GenBank/DDBJ databases">
        <authorList>
            <person name="de Groot N.N."/>
        </authorList>
    </citation>
    <scope>NUCLEOTIDE SEQUENCE [LARGE SCALE GENOMIC DNA]</scope>
    <source>
        <strain evidence="12 13">CGMCC 1.7054</strain>
    </source>
</reference>
<evidence type="ECO:0000256" key="8">
    <source>
        <dbReference type="ARBA" id="ARBA00023146"/>
    </source>
</evidence>
<evidence type="ECO:0000259" key="11">
    <source>
        <dbReference type="Pfam" id="PF19303"/>
    </source>
</evidence>
<sequence length="544" mass="61150">MGVRYVSAVTSSAPYYLTTAIHYPNGEPHIGHAYEMVGTDAMARFQRLDGRDVFFLTGTDEHGQKMAQTAEREGITPMELATRNAAAFQRMDDEVLDVSYDRFIRTTDQDHHAASQEIWRRMEANGDIYLDRYAGWYSVRDERFFTEEETEVREDGQRCAVETGTEVTWTEEESWFFRLSQYQERLLELYRTRPDFAAPQYRFNEVIRFVESGLEDLSISRTSFDWGIDVPVPATGEAPSADHVMYVWVDALTNYLTGAGFPDEQSEQFQRYWPADLHVIGKDISRFHCVFWPAFLMSAGIELPRRVMIHGFLNNNGEKMSKSLGNVVAPADWVARYGLDAVRFFLLREFPFGADGSYSHEAVVGRKNADLANNLGNLAQRSLSMVAKNLDGKVPTPGELTDPDRAVLDQAAQLLEISRAAYAEQDFHHALERTWGFLGDVNAYFAEQQPWVLRKTDPERMATVLYVTLEAVRRVVLLVQPVMPASATRLLDLLGVDAGGDAGRTAASGTGPRSFAAWDDALVPGSELPAPSGVFPRHEDPAEA</sequence>
<dbReference type="Gene3D" id="1.10.730.10">
    <property type="entry name" value="Isoleucyl-tRNA Synthetase, Domain 1"/>
    <property type="match status" value="1"/>
</dbReference>
<feature type="domain" description="Methionyl/Leucyl tRNA synthetase" evidence="10">
    <location>
        <begin position="15"/>
        <end position="382"/>
    </location>
</feature>
<feature type="binding site" evidence="9">
    <location>
        <position position="159"/>
    </location>
    <ligand>
        <name>Zn(2+)</name>
        <dbReference type="ChEBI" id="CHEBI:29105"/>
    </ligand>
</feature>
<dbReference type="GO" id="GO:0005524">
    <property type="term" value="F:ATP binding"/>
    <property type="evidence" value="ECO:0007669"/>
    <property type="project" value="UniProtKB-UniRule"/>
</dbReference>
<keyword evidence="4 9" id="KW-0436">Ligase</keyword>
<dbReference type="GO" id="GO:0006431">
    <property type="term" value="P:methionyl-tRNA aminoacylation"/>
    <property type="evidence" value="ECO:0007669"/>
    <property type="project" value="UniProtKB-UniRule"/>
</dbReference>
<evidence type="ECO:0000313" key="12">
    <source>
        <dbReference type="EMBL" id="SFV21132.1"/>
    </source>
</evidence>
<keyword evidence="8 9" id="KW-0030">Aminoacyl-tRNA synthetase</keyword>
<dbReference type="PROSITE" id="PS00178">
    <property type="entry name" value="AA_TRNA_LIGASE_I"/>
    <property type="match status" value="1"/>
</dbReference>
<evidence type="ECO:0000256" key="7">
    <source>
        <dbReference type="ARBA" id="ARBA00022917"/>
    </source>
</evidence>
<comment type="subunit">
    <text evidence="9">Monomer.</text>
</comment>
<evidence type="ECO:0000256" key="3">
    <source>
        <dbReference type="ARBA" id="ARBA00022490"/>
    </source>
</evidence>
<dbReference type="NCBIfam" id="NF008900">
    <property type="entry name" value="PRK12267.1"/>
    <property type="match status" value="1"/>
</dbReference>
<gene>
    <name evidence="9" type="primary">metG</name>
    <name evidence="12" type="ORF">SAMN04487966_102198</name>
</gene>
<comment type="function">
    <text evidence="1 9">Is required not only for elongation of protein synthesis but also for the initiation of all mRNA translation through initiator tRNA(fMet) aminoacylation.</text>
</comment>
<dbReference type="SUPFAM" id="SSF47323">
    <property type="entry name" value="Anticodon-binding domain of a subclass of class I aminoacyl-tRNA synthetases"/>
    <property type="match status" value="1"/>
</dbReference>
<dbReference type="Pfam" id="PF09334">
    <property type="entry name" value="tRNA-synt_1g"/>
    <property type="match status" value="1"/>
</dbReference>
<comment type="catalytic activity">
    <reaction evidence="9">
        <text>tRNA(Met) + L-methionine + ATP = L-methionyl-tRNA(Met) + AMP + diphosphate</text>
        <dbReference type="Rhea" id="RHEA:13481"/>
        <dbReference type="Rhea" id="RHEA-COMP:9667"/>
        <dbReference type="Rhea" id="RHEA-COMP:9698"/>
        <dbReference type="ChEBI" id="CHEBI:30616"/>
        <dbReference type="ChEBI" id="CHEBI:33019"/>
        <dbReference type="ChEBI" id="CHEBI:57844"/>
        <dbReference type="ChEBI" id="CHEBI:78442"/>
        <dbReference type="ChEBI" id="CHEBI:78530"/>
        <dbReference type="ChEBI" id="CHEBI:456215"/>
        <dbReference type="EC" id="6.1.1.10"/>
    </reaction>
</comment>
<keyword evidence="13" id="KW-1185">Reference proteome</keyword>
<comment type="similarity">
    <text evidence="9">Belongs to the class-I aminoacyl-tRNA synthetase family. MetG type 2B subfamily.</text>
</comment>
<evidence type="ECO:0000259" key="10">
    <source>
        <dbReference type="Pfam" id="PF09334"/>
    </source>
</evidence>
<evidence type="ECO:0000256" key="9">
    <source>
        <dbReference type="HAMAP-Rule" id="MF_01228"/>
    </source>
</evidence>
<feature type="domain" description="Methionyl-tRNA synthetase anticodon-binding" evidence="11">
    <location>
        <begin position="394"/>
        <end position="497"/>
    </location>
</feature>
<proteinExistence type="inferred from homology"/>
<comment type="caution">
    <text evidence="9">Lacks conserved residue(s) required for the propagation of feature annotation.</text>
</comment>
<keyword evidence="5 9" id="KW-0547">Nucleotide-binding</keyword>
<dbReference type="PANTHER" id="PTHR43326:SF1">
    <property type="entry name" value="METHIONINE--TRNA LIGASE, MITOCHONDRIAL"/>
    <property type="match status" value="1"/>
</dbReference>
<dbReference type="CDD" id="cd00814">
    <property type="entry name" value="MetRS_core"/>
    <property type="match status" value="1"/>
</dbReference>
<dbReference type="GO" id="GO:0004825">
    <property type="term" value="F:methionine-tRNA ligase activity"/>
    <property type="evidence" value="ECO:0007669"/>
    <property type="project" value="UniProtKB-UniRule"/>
</dbReference>
<evidence type="ECO:0000256" key="4">
    <source>
        <dbReference type="ARBA" id="ARBA00022598"/>
    </source>
</evidence>
<dbReference type="InterPro" id="IPR015413">
    <property type="entry name" value="Methionyl/Leucyl_tRNA_Synth"/>
</dbReference>
<dbReference type="EMBL" id="FPCG01000002">
    <property type="protein sequence ID" value="SFV21132.1"/>
    <property type="molecule type" value="Genomic_DNA"/>
</dbReference>
<dbReference type="EC" id="6.1.1.10" evidence="9"/>
<evidence type="ECO:0000256" key="1">
    <source>
        <dbReference type="ARBA" id="ARBA00003314"/>
    </source>
</evidence>
<organism evidence="12 13">
    <name type="scientific">Micrococcus terreus</name>
    <dbReference type="NCBI Taxonomy" id="574650"/>
    <lineage>
        <taxon>Bacteria</taxon>
        <taxon>Bacillati</taxon>
        <taxon>Actinomycetota</taxon>
        <taxon>Actinomycetes</taxon>
        <taxon>Micrococcales</taxon>
        <taxon>Micrococcaceae</taxon>
        <taxon>Micrococcus</taxon>
    </lineage>
</organism>
<comment type="subcellular location">
    <subcellularLocation>
        <location evidence="2 9">Cytoplasm</location>
    </subcellularLocation>
</comment>
<dbReference type="Pfam" id="PF19303">
    <property type="entry name" value="Anticodon_3"/>
    <property type="match status" value="1"/>
</dbReference>
<evidence type="ECO:0000256" key="5">
    <source>
        <dbReference type="ARBA" id="ARBA00022741"/>
    </source>
</evidence>
<dbReference type="InterPro" id="IPR014729">
    <property type="entry name" value="Rossmann-like_a/b/a_fold"/>
</dbReference>
<dbReference type="FunFam" id="2.170.220.10:FF:000002">
    <property type="entry name" value="Methionine--tRNA ligase"/>
    <property type="match status" value="1"/>
</dbReference>
<evidence type="ECO:0000313" key="13">
    <source>
        <dbReference type="Proteomes" id="UP000198881"/>
    </source>
</evidence>
<dbReference type="STRING" id="574650.SAMN04487966_102198"/>
<dbReference type="NCBIfam" id="TIGR00398">
    <property type="entry name" value="metG"/>
    <property type="match status" value="1"/>
</dbReference>
<dbReference type="CDD" id="cd07957">
    <property type="entry name" value="Anticodon_Ia_Met"/>
    <property type="match status" value="1"/>
</dbReference>
<accession>A0A1I7MGR8</accession>